<dbReference type="Pfam" id="PF06201">
    <property type="entry name" value="PITH"/>
    <property type="match status" value="1"/>
</dbReference>
<protein>
    <submittedName>
        <fullName evidence="3">Predicted protein</fullName>
    </submittedName>
</protein>
<accession>B0D7R2</accession>
<evidence type="ECO:0000313" key="4">
    <source>
        <dbReference type="Proteomes" id="UP000001194"/>
    </source>
</evidence>
<dbReference type="Proteomes" id="UP000001194">
    <property type="component" value="Unassembled WGS sequence"/>
</dbReference>
<dbReference type="GeneID" id="6075510"/>
<dbReference type="InterPro" id="IPR037047">
    <property type="entry name" value="PITH_dom_sf"/>
</dbReference>
<dbReference type="InParanoid" id="B0D7R2"/>
<proteinExistence type="inferred from homology"/>
<sequence length="188" mass="20464">MSTSHLEASGPNNDAGTIKSLLEYLDLSQLECLNESSSHKFESIVSGKAKNTSGNNYLLSDADEQLLLTIPFNQSVRVRSIAIQSSSIDHAPKTIKLLVNRPSLGFDDVEDADEPEVAQVLDISKQDVQQGTPINVRYVRFQAVNSLHIFVSANHGGQDETRIDSIDVFGLPVETTKSLSGLKQPEGI</sequence>
<reference evidence="3 4" key="1">
    <citation type="journal article" date="2008" name="Nature">
        <title>The genome of Laccaria bicolor provides insights into mycorrhizal symbiosis.</title>
        <authorList>
            <person name="Martin F."/>
            <person name="Aerts A."/>
            <person name="Ahren D."/>
            <person name="Brun A."/>
            <person name="Danchin E.G.J."/>
            <person name="Duchaussoy F."/>
            <person name="Gibon J."/>
            <person name="Kohler A."/>
            <person name="Lindquist E."/>
            <person name="Pereda V."/>
            <person name="Salamov A."/>
            <person name="Shapiro H.J."/>
            <person name="Wuyts J."/>
            <person name="Blaudez D."/>
            <person name="Buee M."/>
            <person name="Brokstein P."/>
            <person name="Canbaeck B."/>
            <person name="Cohen D."/>
            <person name="Courty P.E."/>
            <person name="Coutinho P.M."/>
            <person name="Delaruelle C."/>
            <person name="Detter J.C."/>
            <person name="Deveau A."/>
            <person name="DiFazio S."/>
            <person name="Duplessis S."/>
            <person name="Fraissinet-Tachet L."/>
            <person name="Lucic E."/>
            <person name="Frey-Klett P."/>
            <person name="Fourrey C."/>
            <person name="Feussner I."/>
            <person name="Gay G."/>
            <person name="Grimwood J."/>
            <person name="Hoegger P.J."/>
            <person name="Jain P."/>
            <person name="Kilaru S."/>
            <person name="Labbe J."/>
            <person name="Lin Y.C."/>
            <person name="Legue V."/>
            <person name="Le Tacon F."/>
            <person name="Marmeisse R."/>
            <person name="Melayah D."/>
            <person name="Montanini B."/>
            <person name="Muratet M."/>
            <person name="Nehls U."/>
            <person name="Niculita-Hirzel H."/>
            <person name="Oudot-Le Secq M.P."/>
            <person name="Peter M."/>
            <person name="Quesneville H."/>
            <person name="Rajashekar B."/>
            <person name="Reich M."/>
            <person name="Rouhier N."/>
            <person name="Schmutz J."/>
            <person name="Yin T."/>
            <person name="Chalot M."/>
            <person name="Henrissat B."/>
            <person name="Kuees U."/>
            <person name="Lucas S."/>
            <person name="Van de Peer Y."/>
            <person name="Podila G.K."/>
            <person name="Polle A."/>
            <person name="Pukkila P.J."/>
            <person name="Richardson P.M."/>
            <person name="Rouze P."/>
            <person name="Sanders I.R."/>
            <person name="Stajich J.E."/>
            <person name="Tunlid A."/>
            <person name="Tuskan G."/>
            <person name="Grigoriev I.V."/>
        </authorList>
    </citation>
    <scope>NUCLEOTIDE SEQUENCE [LARGE SCALE GENOMIC DNA]</scope>
    <source>
        <strain evidence="4">S238N-H82 / ATCC MYA-4686</strain>
    </source>
</reference>
<dbReference type="InterPro" id="IPR010400">
    <property type="entry name" value="PITH_dom"/>
</dbReference>
<dbReference type="Gene3D" id="2.60.120.470">
    <property type="entry name" value="PITH domain"/>
    <property type="match status" value="1"/>
</dbReference>
<dbReference type="OrthoDB" id="10263751at2759"/>
<dbReference type="InterPro" id="IPR045099">
    <property type="entry name" value="PITH1-like"/>
</dbReference>
<dbReference type="SUPFAM" id="SSF49785">
    <property type="entry name" value="Galactose-binding domain-like"/>
    <property type="match status" value="1"/>
</dbReference>
<dbReference type="HOGENOM" id="CLU_072377_1_0_1"/>
<evidence type="ECO:0000313" key="3">
    <source>
        <dbReference type="EMBL" id="EDR09445.1"/>
    </source>
</evidence>
<dbReference type="PANTHER" id="PTHR12175:SF5">
    <property type="entry name" value="OS03G0795500 PROTEIN"/>
    <property type="match status" value="1"/>
</dbReference>
<dbReference type="InterPro" id="IPR008979">
    <property type="entry name" value="Galactose-bd-like_sf"/>
</dbReference>
<comment type="similarity">
    <text evidence="1">Belongs to the PITHD1 family.</text>
</comment>
<dbReference type="GO" id="GO:0005737">
    <property type="term" value="C:cytoplasm"/>
    <property type="evidence" value="ECO:0007669"/>
    <property type="project" value="UniProtKB-ARBA"/>
</dbReference>
<dbReference type="PROSITE" id="PS51532">
    <property type="entry name" value="PITH"/>
    <property type="match status" value="1"/>
</dbReference>
<dbReference type="EMBL" id="DS547099">
    <property type="protein sequence ID" value="EDR09445.1"/>
    <property type="molecule type" value="Genomic_DNA"/>
</dbReference>
<keyword evidence="4" id="KW-1185">Reference proteome</keyword>
<name>B0D7R2_LACBS</name>
<feature type="domain" description="PITH" evidence="2">
    <location>
        <begin position="10"/>
        <end position="188"/>
    </location>
</feature>
<evidence type="ECO:0000259" key="2">
    <source>
        <dbReference type="PROSITE" id="PS51532"/>
    </source>
</evidence>
<organism evidence="4">
    <name type="scientific">Laccaria bicolor (strain S238N-H82 / ATCC MYA-4686)</name>
    <name type="common">Bicoloured deceiver</name>
    <name type="synonym">Laccaria laccata var. bicolor</name>
    <dbReference type="NCBI Taxonomy" id="486041"/>
    <lineage>
        <taxon>Eukaryota</taxon>
        <taxon>Fungi</taxon>
        <taxon>Dikarya</taxon>
        <taxon>Basidiomycota</taxon>
        <taxon>Agaricomycotina</taxon>
        <taxon>Agaricomycetes</taxon>
        <taxon>Agaricomycetidae</taxon>
        <taxon>Agaricales</taxon>
        <taxon>Agaricineae</taxon>
        <taxon>Hydnangiaceae</taxon>
        <taxon>Laccaria</taxon>
    </lineage>
</organism>
<dbReference type="FunCoup" id="B0D7R2">
    <property type="interactions" value="607"/>
</dbReference>
<gene>
    <name evidence="3" type="ORF">LACBIDRAFT_319047</name>
</gene>
<dbReference type="KEGG" id="lbc:LACBIDRAFT_319047"/>
<dbReference type="STRING" id="486041.B0D7R2"/>
<evidence type="ECO:0000256" key="1">
    <source>
        <dbReference type="ARBA" id="ARBA00025788"/>
    </source>
</evidence>
<dbReference type="AlphaFoldDB" id="B0D7R2"/>
<dbReference type="PANTHER" id="PTHR12175">
    <property type="entry name" value="AD039 HT014 THIOREDOXIN FAMILY TRP26"/>
    <property type="match status" value="1"/>
</dbReference>
<dbReference type="RefSeq" id="XP_001879794.1">
    <property type="nucleotide sequence ID" value="XM_001879759.1"/>
</dbReference>